<proteinExistence type="predicted"/>
<feature type="transmembrane region" description="Helical" evidence="5">
    <location>
        <begin position="15"/>
        <end position="36"/>
    </location>
</feature>
<name>A0A0M3J8W9_ANISI</name>
<protein>
    <submittedName>
        <fullName evidence="6">MFS transporter</fullName>
    </submittedName>
</protein>
<dbReference type="Pfam" id="PF00083">
    <property type="entry name" value="Sugar_tr"/>
    <property type="match status" value="1"/>
</dbReference>
<keyword evidence="4 5" id="KW-0472">Membrane</keyword>
<evidence type="ECO:0000256" key="4">
    <source>
        <dbReference type="ARBA" id="ARBA00023136"/>
    </source>
</evidence>
<comment type="subcellular location">
    <subcellularLocation>
        <location evidence="1">Membrane</location>
    </subcellularLocation>
</comment>
<reference evidence="6" key="1">
    <citation type="submission" date="2017-02" db="UniProtKB">
        <authorList>
            <consortium name="WormBaseParasite"/>
        </authorList>
    </citation>
    <scope>IDENTIFICATION</scope>
</reference>
<dbReference type="InterPro" id="IPR036259">
    <property type="entry name" value="MFS_trans_sf"/>
</dbReference>
<evidence type="ECO:0000256" key="3">
    <source>
        <dbReference type="ARBA" id="ARBA00022989"/>
    </source>
</evidence>
<dbReference type="InterPro" id="IPR005828">
    <property type="entry name" value="MFS_sugar_transport-like"/>
</dbReference>
<dbReference type="Gene3D" id="1.20.1250.20">
    <property type="entry name" value="MFS general substrate transporter like domains"/>
    <property type="match status" value="1"/>
</dbReference>
<dbReference type="GO" id="GO:0016020">
    <property type="term" value="C:membrane"/>
    <property type="evidence" value="ECO:0007669"/>
    <property type="project" value="UniProtKB-SubCell"/>
</dbReference>
<accession>A0A0M3J8W9</accession>
<sequence length="144" mass="17009">LNVFTFENLPQRYRLWLNTLLTWSPNFVVFSLLAYLSEDWRTLARVVSAVTLPAILLLIFSHETPSWLIQHGRLKDAENVILVMNKWARKETRNKIDVVELRRAIHMLFLKSNGYAKKAQNFYFYHLFTSSKLLKYVVTLSFSL</sequence>
<dbReference type="AlphaFoldDB" id="A0A0M3J8W9"/>
<dbReference type="WBParaSite" id="ASIM_0000402801-mRNA-1">
    <property type="protein sequence ID" value="ASIM_0000402801-mRNA-1"/>
    <property type="gene ID" value="ASIM_0000402801"/>
</dbReference>
<dbReference type="GO" id="GO:0022857">
    <property type="term" value="F:transmembrane transporter activity"/>
    <property type="evidence" value="ECO:0007669"/>
    <property type="project" value="InterPro"/>
</dbReference>
<organism evidence="6">
    <name type="scientific">Anisakis simplex</name>
    <name type="common">Herring worm</name>
    <dbReference type="NCBI Taxonomy" id="6269"/>
    <lineage>
        <taxon>Eukaryota</taxon>
        <taxon>Metazoa</taxon>
        <taxon>Ecdysozoa</taxon>
        <taxon>Nematoda</taxon>
        <taxon>Chromadorea</taxon>
        <taxon>Rhabditida</taxon>
        <taxon>Spirurina</taxon>
        <taxon>Ascaridomorpha</taxon>
        <taxon>Ascaridoidea</taxon>
        <taxon>Anisakidae</taxon>
        <taxon>Anisakis</taxon>
        <taxon>Anisakis simplex complex</taxon>
    </lineage>
</organism>
<dbReference type="SUPFAM" id="SSF103473">
    <property type="entry name" value="MFS general substrate transporter"/>
    <property type="match status" value="1"/>
</dbReference>
<evidence type="ECO:0000256" key="1">
    <source>
        <dbReference type="ARBA" id="ARBA00004370"/>
    </source>
</evidence>
<evidence type="ECO:0000313" key="6">
    <source>
        <dbReference type="WBParaSite" id="ASIM_0000402801-mRNA-1"/>
    </source>
</evidence>
<keyword evidence="3 5" id="KW-1133">Transmembrane helix</keyword>
<keyword evidence="2 5" id="KW-0812">Transmembrane</keyword>
<evidence type="ECO:0000256" key="5">
    <source>
        <dbReference type="SAM" id="Phobius"/>
    </source>
</evidence>
<evidence type="ECO:0000256" key="2">
    <source>
        <dbReference type="ARBA" id="ARBA00022692"/>
    </source>
</evidence>